<gene>
    <name evidence="1" type="ORF">S01H4_55645</name>
</gene>
<reference evidence="1" key="1">
    <citation type="journal article" date="2014" name="Front. Microbiol.">
        <title>High frequency of phylogenetically diverse reductive dehalogenase-homologous genes in deep subseafloor sedimentary metagenomes.</title>
        <authorList>
            <person name="Kawai M."/>
            <person name="Futagami T."/>
            <person name="Toyoda A."/>
            <person name="Takaki Y."/>
            <person name="Nishi S."/>
            <person name="Hori S."/>
            <person name="Arai W."/>
            <person name="Tsubouchi T."/>
            <person name="Morono Y."/>
            <person name="Uchiyama I."/>
            <person name="Ito T."/>
            <person name="Fujiyama A."/>
            <person name="Inagaki F."/>
            <person name="Takami H."/>
        </authorList>
    </citation>
    <scope>NUCLEOTIDE SEQUENCE</scope>
    <source>
        <strain evidence="1">Expedition CK06-06</strain>
    </source>
</reference>
<organism evidence="1">
    <name type="scientific">marine sediment metagenome</name>
    <dbReference type="NCBI Taxonomy" id="412755"/>
    <lineage>
        <taxon>unclassified sequences</taxon>
        <taxon>metagenomes</taxon>
        <taxon>ecological metagenomes</taxon>
    </lineage>
</organism>
<accession>X1EGI2</accession>
<comment type="caution">
    <text evidence="1">The sequence shown here is derived from an EMBL/GenBank/DDBJ whole genome shotgun (WGS) entry which is preliminary data.</text>
</comment>
<name>X1EGI2_9ZZZZ</name>
<evidence type="ECO:0000313" key="1">
    <source>
        <dbReference type="EMBL" id="GAH07763.1"/>
    </source>
</evidence>
<sequence>MSKYITTIKYGFGNIPPRLLGMLINPIGYKAFKKLSNPSRYIYIIDQLSAFRQEMCIKYGSASNYTRHWLEQKGMTKSEYCNELARRKGYKNQNDYLDKRYQLKGFKGKADNARFYRLRKKYPKSISDFVVREIQLKKEKMEVKKELEHFIIIRKSIRHKNRADKLT</sequence>
<dbReference type="AlphaFoldDB" id="X1EGI2"/>
<proteinExistence type="predicted"/>
<dbReference type="EMBL" id="BART01032140">
    <property type="protein sequence ID" value="GAH07763.1"/>
    <property type="molecule type" value="Genomic_DNA"/>
</dbReference>
<protein>
    <submittedName>
        <fullName evidence="1">Uncharacterized protein</fullName>
    </submittedName>
</protein>